<keyword evidence="2" id="KW-1185">Reference proteome</keyword>
<organism evidence="1 2">
    <name type="scientific">Fistulina hepatica ATCC 64428</name>
    <dbReference type="NCBI Taxonomy" id="1128425"/>
    <lineage>
        <taxon>Eukaryota</taxon>
        <taxon>Fungi</taxon>
        <taxon>Dikarya</taxon>
        <taxon>Basidiomycota</taxon>
        <taxon>Agaricomycotina</taxon>
        <taxon>Agaricomycetes</taxon>
        <taxon>Agaricomycetidae</taxon>
        <taxon>Agaricales</taxon>
        <taxon>Fistulinaceae</taxon>
        <taxon>Fistulina</taxon>
    </lineage>
</organism>
<evidence type="ECO:0000313" key="2">
    <source>
        <dbReference type="Proteomes" id="UP000054144"/>
    </source>
</evidence>
<dbReference type="EMBL" id="KN882034">
    <property type="protein sequence ID" value="KIY46382.1"/>
    <property type="molecule type" value="Genomic_DNA"/>
</dbReference>
<sequence>MDSTTTAERGAHTTAKSACDIDDWEDLKDLFQKATEQYEQDDDAEAAPLLRGVIHECHRFLLHYHDPSVLFLAPYPPSPDDDEGLPFWSPFHGPAPIGPPQEQKPKCKCRELPTAFHSILGSTLFLFGNLVSRAPDLVLPGEPSEPLPYWLAALDVFETGENLPWRTSSSLVDTDAPEDWRMALAWGRTLVCIADEALAGSRAFAPEPRWSPSSPFATIAARRPPVTQRMTLSSASPHDLLILAMDQFSRGIFHMPHPAHAMSIPPSATAVANAGGNNALQRLHPMPAPFSRAKELYTLAYEVLLVAEKLSAPRERQYWAAWADSVLNQMKMEADMASWRVRIARGRGRCWLAVGNARVDDMEVRWEGPGDFGALVEAGDPTLLESTAARDARTALRTAVDYFERALALGSREEGEDHVVDGTEADGTARTGAYNEELAEIRSMLAEALMMLGNLIMNTAERERMYARAIEEGGDEVRQLLELDSDDHMDTS</sequence>
<reference evidence="1 2" key="1">
    <citation type="journal article" date="2015" name="Fungal Genet. Biol.">
        <title>Evolution of novel wood decay mechanisms in Agaricales revealed by the genome sequences of Fistulina hepatica and Cylindrobasidium torrendii.</title>
        <authorList>
            <person name="Floudas D."/>
            <person name="Held B.W."/>
            <person name="Riley R."/>
            <person name="Nagy L.G."/>
            <person name="Koehler G."/>
            <person name="Ransdell A.S."/>
            <person name="Younus H."/>
            <person name="Chow J."/>
            <person name="Chiniquy J."/>
            <person name="Lipzen A."/>
            <person name="Tritt A."/>
            <person name="Sun H."/>
            <person name="Haridas S."/>
            <person name="LaButti K."/>
            <person name="Ohm R.A."/>
            <person name="Kues U."/>
            <person name="Blanchette R.A."/>
            <person name="Grigoriev I.V."/>
            <person name="Minto R.E."/>
            <person name="Hibbett D.S."/>
        </authorList>
    </citation>
    <scope>NUCLEOTIDE SEQUENCE [LARGE SCALE GENOMIC DNA]</scope>
    <source>
        <strain evidence="1 2">ATCC 64428</strain>
    </source>
</reference>
<accession>A0A0D7A5W0</accession>
<dbReference type="AlphaFoldDB" id="A0A0D7A5W0"/>
<name>A0A0D7A5W0_9AGAR</name>
<proteinExistence type="predicted"/>
<protein>
    <submittedName>
        <fullName evidence="1">Uncharacterized protein</fullName>
    </submittedName>
</protein>
<gene>
    <name evidence="1" type="ORF">FISHEDRAFT_47375</name>
</gene>
<dbReference type="Proteomes" id="UP000054144">
    <property type="component" value="Unassembled WGS sequence"/>
</dbReference>
<dbReference type="OrthoDB" id="3204217at2759"/>
<evidence type="ECO:0000313" key="1">
    <source>
        <dbReference type="EMBL" id="KIY46382.1"/>
    </source>
</evidence>